<protein>
    <submittedName>
        <fullName evidence="1">Uncharacterized protein</fullName>
    </submittedName>
</protein>
<accession>A0A0F9J637</accession>
<reference evidence="1" key="1">
    <citation type="journal article" date="2015" name="Nature">
        <title>Complex archaea that bridge the gap between prokaryotes and eukaryotes.</title>
        <authorList>
            <person name="Spang A."/>
            <person name="Saw J.H."/>
            <person name="Jorgensen S.L."/>
            <person name="Zaremba-Niedzwiedzka K."/>
            <person name="Martijn J."/>
            <person name="Lind A.E."/>
            <person name="van Eijk R."/>
            <person name="Schleper C."/>
            <person name="Guy L."/>
            <person name="Ettema T.J."/>
        </authorList>
    </citation>
    <scope>NUCLEOTIDE SEQUENCE</scope>
</reference>
<proteinExistence type="predicted"/>
<sequence length="84" mass="9724">MEFTSIAEELHAQPHRLLRYPPKLHDVWKMKREDCIAVAEVIYGVKLKFPELMGCYELRAVVADAMAALEAKKNWRAEPWIGVD</sequence>
<name>A0A0F9J637_9ZZZZ</name>
<organism evidence="1">
    <name type="scientific">marine sediment metagenome</name>
    <dbReference type="NCBI Taxonomy" id="412755"/>
    <lineage>
        <taxon>unclassified sequences</taxon>
        <taxon>metagenomes</taxon>
        <taxon>ecological metagenomes</taxon>
    </lineage>
</organism>
<comment type="caution">
    <text evidence="1">The sequence shown here is derived from an EMBL/GenBank/DDBJ whole genome shotgun (WGS) entry which is preliminary data.</text>
</comment>
<gene>
    <name evidence="1" type="ORF">LCGC14_1495660</name>
</gene>
<dbReference type="EMBL" id="LAZR01010798">
    <property type="protein sequence ID" value="KKM65003.1"/>
    <property type="molecule type" value="Genomic_DNA"/>
</dbReference>
<dbReference type="AlphaFoldDB" id="A0A0F9J637"/>
<evidence type="ECO:0000313" key="1">
    <source>
        <dbReference type="EMBL" id="KKM65003.1"/>
    </source>
</evidence>